<reference evidence="1 2" key="1">
    <citation type="submission" date="2016-10" db="EMBL/GenBank/DDBJ databases">
        <authorList>
            <person name="de Groot N.N."/>
        </authorList>
    </citation>
    <scope>NUCLEOTIDE SEQUENCE [LARGE SCALE GENOMIC DNA]</scope>
    <source>
        <strain evidence="1 2">DSM 22900</strain>
    </source>
</reference>
<organism evidence="1 2">
    <name type="scientific">Parapedobacter composti</name>
    <dbReference type="NCBI Taxonomy" id="623281"/>
    <lineage>
        <taxon>Bacteria</taxon>
        <taxon>Pseudomonadati</taxon>
        <taxon>Bacteroidota</taxon>
        <taxon>Sphingobacteriia</taxon>
        <taxon>Sphingobacteriales</taxon>
        <taxon>Sphingobacteriaceae</taxon>
        <taxon>Parapedobacter</taxon>
    </lineage>
</organism>
<sequence length="101" mass="11629">MDKLTVHILQQSDREAMRGFGFPRSLSEMDCTVLYLAERLDAMVLSSDKVVRNFAKRKSIDYHGMLWIFDELVRQERIGAATAVESRCLLRNMIIFLSGIC</sequence>
<name>A0A1I1KXH0_9SPHI</name>
<evidence type="ECO:0000313" key="1">
    <source>
        <dbReference type="EMBL" id="SFC65494.1"/>
    </source>
</evidence>
<dbReference type="AlphaFoldDB" id="A0A1I1KXH0"/>
<dbReference type="RefSeq" id="WP_139215923.1">
    <property type="nucleotide sequence ID" value="NZ_FOLL01000017.1"/>
</dbReference>
<dbReference type="InterPro" id="IPR021799">
    <property type="entry name" value="PIN-like_prokaryotic"/>
</dbReference>
<dbReference type="OrthoDB" id="9810852at2"/>
<accession>A0A1I1KXH0</accession>
<gene>
    <name evidence="1" type="ORF">SAMN05421747_11783</name>
</gene>
<protein>
    <recommendedName>
        <fullName evidence="3">PIN domain-containing protein</fullName>
    </recommendedName>
</protein>
<dbReference type="Proteomes" id="UP000199577">
    <property type="component" value="Unassembled WGS sequence"/>
</dbReference>
<evidence type="ECO:0008006" key="3">
    <source>
        <dbReference type="Google" id="ProtNLM"/>
    </source>
</evidence>
<dbReference type="EMBL" id="FOLL01000017">
    <property type="protein sequence ID" value="SFC65494.1"/>
    <property type="molecule type" value="Genomic_DNA"/>
</dbReference>
<keyword evidence="2" id="KW-1185">Reference proteome</keyword>
<proteinExistence type="predicted"/>
<dbReference type="STRING" id="623281.SAMN05421747_11783"/>
<dbReference type="Pfam" id="PF11848">
    <property type="entry name" value="DUF3368"/>
    <property type="match status" value="1"/>
</dbReference>
<evidence type="ECO:0000313" key="2">
    <source>
        <dbReference type="Proteomes" id="UP000199577"/>
    </source>
</evidence>